<dbReference type="HAMAP" id="MF_01478">
    <property type="entry name" value="Ribosomal_L12_arch"/>
    <property type="match status" value="1"/>
</dbReference>
<dbReference type="PANTHER" id="PTHR45696:SF10">
    <property type="entry name" value="LARGE RIBOSOMAL SUBUNIT PROTEIN P1"/>
    <property type="match status" value="1"/>
</dbReference>
<dbReference type="Proteomes" id="UP001141327">
    <property type="component" value="Unassembled WGS sequence"/>
</dbReference>
<evidence type="ECO:0000256" key="2">
    <source>
        <dbReference type="ARBA" id="ARBA00022980"/>
    </source>
</evidence>
<keyword evidence="2 5" id="KW-0689">Ribosomal protein</keyword>
<evidence type="ECO:0000313" key="5">
    <source>
        <dbReference type="EMBL" id="KAJ4453711.1"/>
    </source>
</evidence>
<keyword evidence="3" id="KW-0687">Ribonucleoprotein</keyword>
<dbReference type="InterPro" id="IPR027534">
    <property type="entry name" value="Ribosomal_P1/P2"/>
</dbReference>
<name>A0ABQ8U5K9_9EUKA</name>
<dbReference type="EMBL" id="JAPMOS010000225">
    <property type="protein sequence ID" value="KAJ4453711.1"/>
    <property type="molecule type" value="Genomic_DNA"/>
</dbReference>
<dbReference type="PANTHER" id="PTHR45696">
    <property type="entry name" value="60S ACIDIC RIBOSOMAL PROTEIN P1"/>
    <property type="match status" value="1"/>
</dbReference>
<accession>A0ABQ8U5K9</accession>
<dbReference type="CDD" id="cd05831">
    <property type="entry name" value="Ribosomal_P1"/>
    <property type="match status" value="1"/>
</dbReference>
<evidence type="ECO:0000256" key="3">
    <source>
        <dbReference type="ARBA" id="ARBA00023274"/>
    </source>
</evidence>
<protein>
    <submittedName>
        <fullName evidence="5">60S acidic ribosomal protein P1</fullName>
    </submittedName>
</protein>
<comment type="caution">
    <text evidence="5">The sequence shown here is derived from an EMBL/GenBank/DDBJ whole genome shotgun (WGS) entry which is preliminary data.</text>
</comment>
<dbReference type="InterPro" id="IPR038716">
    <property type="entry name" value="P1/P2_N_sf"/>
</dbReference>
<organism evidence="5 6">
    <name type="scientific">Paratrimastix pyriformis</name>
    <dbReference type="NCBI Taxonomy" id="342808"/>
    <lineage>
        <taxon>Eukaryota</taxon>
        <taxon>Metamonada</taxon>
        <taxon>Preaxostyla</taxon>
        <taxon>Paratrimastigidae</taxon>
        <taxon>Paratrimastix</taxon>
    </lineage>
</organism>
<feature type="compositionally biased region" description="Basic and acidic residues" evidence="4">
    <location>
        <begin position="79"/>
        <end position="99"/>
    </location>
</feature>
<dbReference type="Pfam" id="PF00428">
    <property type="entry name" value="Ribosomal_60s"/>
    <property type="match status" value="1"/>
</dbReference>
<comment type="similarity">
    <text evidence="1">Belongs to the eukaryotic ribosomal protein P1/P2 family.</text>
</comment>
<evidence type="ECO:0000313" key="6">
    <source>
        <dbReference type="Proteomes" id="UP001141327"/>
    </source>
</evidence>
<dbReference type="Gene3D" id="1.10.10.1410">
    <property type="match status" value="1"/>
</dbReference>
<evidence type="ECO:0000256" key="4">
    <source>
        <dbReference type="SAM" id="MobiDB-lite"/>
    </source>
</evidence>
<reference evidence="5" key="1">
    <citation type="journal article" date="2022" name="bioRxiv">
        <title>Genomics of Preaxostyla Flagellates Illuminates Evolutionary Transitions and the Path Towards Mitochondrial Loss.</title>
        <authorList>
            <person name="Novak L.V.F."/>
            <person name="Treitli S.C."/>
            <person name="Pyrih J."/>
            <person name="Halakuc P."/>
            <person name="Pipaliya S.V."/>
            <person name="Vacek V."/>
            <person name="Brzon O."/>
            <person name="Soukal P."/>
            <person name="Eme L."/>
            <person name="Dacks J.B."/>
            <person name="Karnkowska A."/>
            <person name="Elias M."/>
            <person name="Hampl V."/>
        </authorList>
    </citation>
    <scope>NUCLEOTIDE SEQUENCE</scope>
    <source>
        <strain evidence="5">RCP-MX</strain>
    </source>
</reference>
<proteinExistence type="inferred from homology"/>
<feature type="region of interest" description="Disordered" evidence="4">
    <location>
        <begin position="61"/>
        <end position="114"/>
    </location>
</feature>
<keyword evidence="6" id="KW-1185">Reference proteome</keyword>
<feature type="compositionally biased region" description="Low complexity" evidence="4">
    <location>
        <begin position="66"/>
        <end position="77"/>
    </location>
</feature>
<sequence>MASKDELACVYAALILHDDKAPISVENINAILKAANVTVAPYWPSLFAKLLENRNVDDLLMGGGAPAPVAQPEAPAHAGKKEEKKEEKKGKKEEKKEEAPAEDDGGALGGLFDF</sequence>
<dbReference type="GO" id="GO:0005840">
    <property type="term" value="C:ribosome"/>
    <property type="evidence" value="ECO:0007669"/>
    <property type="project" value="UniProtKB-KW"/>
</dbReference>
<evidence type="ECO:0000256" key="1">
    <source>
        <dbReference type="ARBA" id="ARBA00005436"/>
    </source>
</evidence>
<gene>
    <name evidence="5" type="ORF">PAPYR_11748</name>
</gene>